<proteinExistence type="predicted"/>
<feature type="transmembrane region" description="Helical" evidence="6">
    <location>
        <begin position="144"/>
        <end position="167"/>
    </location>
</feature>
<keyword evidence="3 6" id="KW-0812">Transmembrane</keyword>
<evidence type="ECO:0000259" key="7">
    <source>
        <dbReference type="Pfam" id="PF01292"/>
    </source>
</evidence>
<gene>
    <name evidence="8" type="ORF">Aple_014860</name>
</gene>
<dbReference type="InterPro" id="IPR016174">
    <property type="entry name" value="Di-haem_cyt_TM"/>
</dbReference>
<feature type="transmembrane region" description="Helical" evidence="6">
    <location>
        <begin position="50"/>
        <end position="71"/>
    </location>
</feature>
<name>A0A5M3XG56_9ACTN</name>
<comment type="subcellular location">
    <subcellularLocation>
        <location evidence="1">Cell membrane</location>
        <topology evidence="1">Multi-pass membrane protein</topology>
    </subcellularLocation>
</comment>
<evidence type="ECO:0000256" key="1">
    <source>
        <dbReference type="ARBA" id="ARBA00004651"/>
    </source>
</evidence>
<keyword evidence="4 6" id="KW-1133">Transmembrane helix</keyword>
<evidence type="ECO:0000256" key="2">
    <source>
        <dbReference type="ARBA" id="ARBA00022475"/>
    </source>
</evidence>
<dbReference type="InterPro" id="IPR011577">
    <property type="entry name" value="Cyt_b561_bac/Ni-Hgenase"/>
</dbReference>
<evidence type="ECO:0000256" key="3">
    <source>
        <dbReference type="ARBA" id="ARBA00022692"/>
    </source>
</evidence>
<dbReference type="Gene3D" id="1.20.950.20">
    <property type="entry name" value="Transmembrane di-heme cytochromes, Chain C"/>
    <property type="match status" value="1"/>
</dbReference>
<keyword evidence="2" id="KW-1003">Cell membrane</keyword>
<dbReference type="EMBL" id="BLAF01000008">
    <property type="protein sequence ID" value="GES18591.1"/>
    <property type="molecule type" value="Genomic_DNA"/>
</dbReference>
<comment type="caution">
    <text evidence="8">The sequence shown here is derived from an EMBL/GenBank/DDBJ whole genome shotgun (WGS) entry which is preliminary data.</text>
</comment>
<dbReference type="Proteomes" id="UP000377595">
    <property type="component" value="Unassembled WGS sequence"/>
</dbReference>
<evidence type="ECO:0000313" key="8">
    <source>
        <dbReference type="EMBL" id="GES18591.1"/>
    </source>
</evidence>
<dbReference type="GO" id="GO:0005886">
    <property type="term" value="C:plasma membrane"/>
    <property type="evidence" value="ECO:0007669"/>
    <property type="project" value="UniProtKB-SubCell"/>
</dbReference>
<feature type="domain" description="Cytochrome b561 bacterial/Ni-hydrogenase" evidence="7">
    <location>
        <begin position="3"/>
        <end position="164"/>
    </location>
</feature>
<feature type="transmembrane region" description="Helical" evidence="6">
    <location>
        <begin position="110"/>
        <end position="132"/>
    </location>
</feature>
<dbReference type="GO" id="GO:0022904">
    <property type="term" value="P:respiratory electron transport chain"/>
    <property type="evidence" value="ECO:0007669"/>
    <property type="project" value="InterPro"/>
</dbReference>
<evidence type="ECO:0000256" key="5">
    <source>
        <dbReference type="ARBA" id="ARBA00023136"/>
    </source>
</evidence>
<evidence type="ECO:0000256" key="4">
    <source>
        <dbReference type="ARBA" id="ARBA00022989"/>
    </source>
</evidence>
<reference evidence="8 9" key="1">
    <citation type="submission" date="2019-10" db="EMBL/GenBank/DDBJ databases">
        <title>Whole genome shotgun sequence of Acrocarpospora pleiomorpha NBRC 16267.</title>
        <authorList>
            <person name="Ichikawa N."/>
            <person name="Kimura A."/>
            <person name="Kitahashi Y."/>
            <person name="Komaki H."/>
            <person name="Oguchi A."/>
        </authorList>
    </citation>
    <scope>NUCLEOTIDE SEQUENCE [LARGE SCALE GENOMIC DNA]</scope>
    <source>
        <strain evidence="8 9">NBRC 16267</strain>
    </source>
</reference>
<protein>
    <recommendedName>
        <fullName evidence="7">Cytochrome b561 bacterial/Ni-hydrogenase domain-containing protein</fullName>
    </recommendedName>
</protein>
<dbReference type="AlphaFoldDB" id="A0A5M3XG56"/>
<dbReference type="GO" id="GO:0009055">
    <property type="term" value="F:electron transfer activity"/>
    <property type="evidence" value="ECO:0007669"/>
    <property type="project" value="InterPro"/>
</dbReference>
<organism evidence="8 9">
    <name type="scientific">Acrocarpospora pleiomorpha</name>
    <dbReference type="NCBI Taxonomy" id="90975"/>
    <lineage>
        <taxon>Bacteria</taxon>
        <taxon>Bacillati</taxon>
        <taxon>Actinomycetota</taxon>
        <taxon>Actinomycetes</taxon>
        <taxon>Streptosporangiales</taxon>
        <taxon>Streptosporangiaceae</taxon>
        <taxon>Acrocarpospora</taxon>
    </lineage>
</organism>
<accession>A0A5M3XG56</accession>
<sequence length="220" mass="24286">MQRYGRAARWFHALVYTVVLVLLTTGWWFIVDRYRHPLPGPDGLHETTGLLLIGATLAYGIARARAVAAFLGESIEYRRGDGRWLAAWPRATLTGRFPYHDGRYDPGQRLANVVMVSTLTLIALSGLGMLYLPAGAVSLLAADVHRWATFVLTPVIVGHIVVAAGVLPGYQGVWRSIHLGGRLPRAVAHRIWPGWLDHYERATSGRDGTSSARRRRGDTA</sequence>
<evidence type="ECO:0000313" key="9">
    <source>
        <dbReference type="Proteomes" id="UP000377595"/>
    </source>
</evidence>
<keyword evidence="5 6" id="KW-0472">Membrane</keyword>
<evidence type="ECO:0000256" key="6">
    <source>
        <dbReference type="SAM" id="Phobius"/>
    </source>
</evidence>
<dbReference type="SUPFAM" id="SSF81342">
    <property type="entry name" value="Transmembrane di-heme cytochromes"/>
    <property type="match status" value="1"/>
</dbReference>
<feature type="transmembrane region" description="Helical" evidence="6">
    <location>
        <begin position="12"/>
        <end position="30"/>
    </location>
</feature>
<keyword evidence="9" id="KW-1185">Reference proteome</keyword>
<dbReference type="Pfam" id="PF01292">
    <property type="entry name" value="Ni_hydr_CYTB"/>
    <property type="match status" value="1"/>
</dbReference>